<dbReference type="AlphaFoldDB" id="A0A100HIC2"/>
<dbReference type="RefSeq" id="WP_058976077.1">
    <property type="nucleotide sequence ID" value="NZ_BCMS01000001.1"/>
</dbReference>
<evidence type="ECO:0000313" key="1">
    <source>
        <dbReference type="EMBL" id="GAQ21157.1"/>
    </source>
</evidence>
<reference evidence="2" key="1">
    <citation type="submission" date="2015-11" db="EMBL/GenBank/DDBJ databases">
        <title>Draft Genome Sequence of the Radioresistant Bacterium Deinococcus grandis, Isolated from Freshwater Fish in Japan.</title>
        <authorList>
            <person name="Satoh K."/>
            <person name="Onodera T."/>
            <person name="Omoso K."/>
            <person name="Takeda-Yano K."/>
            <person name="Katayama T."/>
            <person name="Oono Y."/>
            <person name="Narumi I."/>
        </authorList>
    </citation>
    <scope>NUCLEOTIDE SEQUENCE [LARGE SCALE GENOMIC DNA]</scope>
    <source>
        <strain evidence="2">ATCC 43672</strain>
    </source>
</reference>
<accession>A0A100HIC2</accession>
<organism evidence="1 2">
    <name type="scientific">Deinococcus grandis</name>
    <dbReference type="NCBI Taxonomy" id="57498"/>
    <lineage>
        <taxon>Bacteria</taxon>
        <taxon>Thermotogati</taxon>
        <taxon>Deinococcota</taxon>
        <taxon>Deinococci</taxon>
        <taxon>Deinococcales</taxon>
        <taxon>Deinococcaceae</taxon>
        <taxon>Deinococcus</taxon>
    </lineage>
</organism>
<comment type="caution">
    <text evidence="1">The sequence shown here is derived from an EMBL/GenBank/DDBJ whole genome shotgun (WGS) entry which is preliminary data.</text>
</comment>
<evidence type="ECO:0000313" key="2">
    <source>
        <dbReference type="Proteomes" id="UP000056209"/>
    </source>
</evidence>
<proteinExistence type="predicted"/>
<name>A0A100HIC2_9DEIO</name>
<keyword evidence="2" id="KW-1185">Reference proteome</keyword>
<sequence length="253" mass="25798">MAGVIAPLPDHRLDALRAALSLPTPTFRAADLPLPAGLTAAQTEEAAALALHWGAPRAALAWSREPLRRAAAHLRLGDPTAARAELSAEADGARVALLRARAAALDSHPGAGQQAEAARTLARQEGDSAALIAAVTLLAEGQQADPYAALRTLAEGLKVAEIAGQGADPHLLAVLAHTQARLNARKGQATAAKALERSAPRSPARVLALLALARPDDAHAEAQAGDLHPGWWAFTAAPTPSTSAGTARTGADG</sequence>
<gene>
    <name evidence="1" type="ORF">DEIGR_101184</name>
</gene>
<protein>
    <submittedName>
        <fullName evidence="1">Uncharacterized protein</fullName>
    </submittedName>
</protein>
<dbReference type="EMBL" id="BCMS01000001">
    <property type="protein sequence ID" value="GAQ21157.1"/>
    <property type="molecule type" value="Genomic_DNA"/>
</dbReference>
<dbReference type="Proteomes" id="UP000056209">
    <property type="component" value="Unassembled WGS sequence"/>
</dbReference>